<dbReference type="Proteomes" id="UP000663828">
    <property type="component" value="Unassembled WGS sequence"/>
</dbReference>
<feature type="transmembrane region" description="Helical" evidence="2">
    <location>
        <begin position="20"/>
        <end position="46"/>
    </location>
</feature>
<keyword evidence="2" id="KW-0812">Transmembrane</keyword>
<feature type="region of interest" description="Disordered" evidence="1">
    <location>
        <begin position="224"/>
        <end position="248"/>
    </location>
</feature>
<evidence type="ECO:0000313" key="3">
    <source>
        <dbReference type="EMBL" id="CAF1152924.1"/>
    </source>
</evidence>
<feature type="compositionally biased region" description="Low complexity" evidence="1">
    <location>
        <begin position="225"/>
        <end position="248"/>
    </location>
</feature>
<keyword evidence="4" id="KW-1185">Reference proteome</keyword>
<keyword evidence="2" id="KW-1133">Transmembrane helix</keyword>
<name>A0A814SZ04_ADIRI</name>
<dbReference type="AlphaFoldDB" id="A0A814SZ04"/>
<evidence type="ECO:0000313" key="4">
    <source>
        <dbReference type="Proteomes" id="UP000663828"/>
    </source>
</evidence>
<reference evidence="3" key="1">
    <citation type="submission" date="2021-02" db="EMBL/GenBank/DDBJ databases">
        <authorList>
            <person name="Nowell W R."/>
        </authorList>
    </citation>
    <scope>NUCLEOTIDE SEQUENCE</scope>
</reference>
<organism evidence="3 4">
    <name type="scientific">Adineta ricciae</name>
    <name type="common">Rotifer</name>
    <dbReference type="NCBI Taxonomy" id="249248"/>
    <lineage>
        <taxon>Eukaryota</taxon>
        <taxon>Metazoa</taxon>
        <taxon>Spiralia</taxon>
        <taxon>Gnathifera</taxon>
        <taxon>Rotifera</taxon>
        <taxon>Eurotatoria</taxon>
        <taxon>Bdelloidea</taxon>
        <taxon>Adinetida</taxon>
        <taxon>Adinetidae</taxon>
        <taxon>Adineta</taxon>
    </lineage>
</organism>
<evidence type="ECO:0000256" key="2">
    <source>
        <dbReference type="SAM" id="Phobius"/>
    </source>
</evidence>
<sequence length="248" mass="26576">MRSEKDSARGIGNNPSLPYLLGLCCLGLILFAIALTVVIALIPTYLPDKGDGISKVNATSMESWLHAQAAKTTSRKRQSLAVDPLDQYVGYQFGASGREQVRQVLRQCLVSPLAKDVTVTSVTLAYTADSKRKRSALERNTRASNILTYIIGMVFSYDSDCLYGCQTKIGNNIQSCLTNLPPGNFAFNNVPLIKDGSPSYIASALRTLRITFVSAILSSLSPFRPGSGPATQPTTSSTTTAATTIING</sequence>
<evidence type="ECO:0000256" key="1">
    <source>
        <dbReference type="SAM" id="MobiDB-lite"/>
    </source>
</evidence>
<comment type="caution">
    <text evidence="3">The sequence shown here is derived from an EMBL/GenBank/DDBJ whole genome shotgun (WGS) entry which is preliminary data.</text>
</comment>
<proteinExistence type="predicted"/>
<accession>A0A814SZ04</accession>
<dbReference type="EMBL" id="CAJNOR010001496">
    <property type="protein sequence ID" value="CAF1152924.1"/>
    <property type="molecule type" value="Genomic_DNA"/>
</dbReference>
<protein>
    <submittedName>
        <fullName evidence="3">Uncharacterized protein</fullName>
    </submittedName>
</protein>
<keyword evidence="2" id="KW-0472">Membrane</keyword>
<gene>
    <name evidence="3" type="ORF">XAT740_LOCUS21051</name>
</gene>